<feature type="binding site" evidence="17">
    <location>
        <position position="18"/>
    </location>
    <ligand>
        <name>ATP</name>
        <dbReference type="ChEBI" id="CHEBI:30616"/>
    </ligand>
</feature>
<feature type="transmembrane region" description="Helical" evidence="19">
    <location>
        <begin position="57"/>
        <end position="77"/>
    </location>
</feature>
<dbReference type="GO" id="GO:0016301">
    <property type="term" value="F:kinase activity"/>
    <property type="evidence" value="ECO:0007669"/>
    <property type="project" value="UniProtKB-KW"/>
</dbReference>
<feature type="binding site" evidence="17">
    <location>
        <position position="30"/>
    </location>
    <ligand>
        <name>ATP</name>
        <dbReference type="ChEBI" id="CHEBI:30616"/>
    </ligand>
</feature>
<name>A0A1W5ZUV8_9BACI</name>
<evidence type="ECO:0000256" key="15">
    <source>
        <dbReference type="PIRSR" id="PIRSR600829-1"/>
    </source>
</evidence>
<evidence type="ECO:0000256" key="19">
    <source>
        <dbReference type="SAM" id="Phobius"/>
    </source>
</evidence>
<feature type="binding site" evidence="18">
    <location>
        <position position="30"/>
    </location>
    <ligand>
        <name>a divalent metal cation</name>
        <dbReference type="ChEBI" id="CHEBI:60240"/>
    </ligand>
</feature>
<dbReference type="InterPro" id="IPR036945">
    <property type="entry name" value="DAGK_sf"/>
</dbReference>
<dbReference type="GO" id="GO:0005524">
    <property type="term" value="F:ATP binding"/>
    <property type="evidence" value="ECO:0007669"/>
    <property type="project" value="UniProtKB-KW"/>
</dbReference>
<evidence type="ECO:0000256" key="12">
    <source>
        <dbReference type="ARBA" id="ARBA00023136"/>
    </source>
</evidence>
<keyword evidence="18" id="KW-0460">Magnesium</keyword>
<evidence type="ECO:0000256" key="1">
    <source>
        <dbReference type="ARBA" id="ARBA00004651"/>
    </source>
</evidence>
<dbReference type="AlphaFoldDB" id="A0A1W5ZUV8"/>
<dbReference type="RefSeq" id="WP_085029501.1">
    <property type="nucleotide sequence ID" value="NZ_CP020772.1"/>
</dbReference>
<dbReference type="CDD" id="cd14265">
    <property type="entry name" value="UDPK_IM_like"/>
    <property type="match status" value="1"/>
</dbReference>
<keyword evidence="10 19" id="KW-1133">Transmembrane helix</keyword>
<keyword evidence="3" id="KW-1003">Cell membrane</keyword>
<dbReference type="EMBL" id="CP020772">
    <property type="protein sequence ID" value="ARI77027.1"/>
    <property type="molecule type" value="Genomic_DNA"/>
</dbReference>
<keyword evidence="5" id="KW-0808">Transferase</keyword>
<evidence type="ECO:0000256" key="7">
    <source>
        <dbReference type="ARBA" id="ARBA00022741"/>
    </source>
</evidence>
<evidence type="ECO:0000256" key="10">
    <source>
        <dbReference type="ARBA" id="ARBA00022989"/>
    </source>
</evidence>
<evidence type="ECO:0000256" key="2">
    <source>
        <dbReference type="ARBA" id="ARBA00005967"/>
    </source>
</evidence>
<evidence type="ECO:0000256" key="13">
    <source>
        <dbReference type="ARBA" id="ARBA00023209"/>
    </source>
</evidence>
<dbReference type="OrthoDB" id="9789934at2"/>
<evidence type="ECO:0000256" key="18">
    <source>
        <dbReference type="PIRSR" id="PIRSR600829-4"/>
    </source>
</evidence>
<evidence type="ECO:0000313" key="20">
    <source>
        <dbReference type="EMBL" id="ARI77027.1"/>
    </source>
</evidence>
<evidence type="ECO:0000256" key="8">
    <source>
        <dbReference type="ARBA" id="ARBA00022777"/>
    </source>
</evidence>
<dbReference type="PANTHER" id="PTHR34299:SF1">
    <property type="entry name" value="DIACYLGLYCEROL KINASE"/>
    <property type="match status" value="1"/>
</dbReference>
<evidence type="ECO:0000256" key="9">
    <source>
        <dbReference type="ARBA" id="ARBA00022840"/>
    </source>
</evidence>
<feature type="binding site" evidence="17">
    <location>
        <begin position="96"/>
        <end position="97"/>
    </location>
    <ligand>
        <name>ATP</name>
        <dbReference type="ChEBI" id="CHEBI:30616"/>
    </ligand>
</feature>
<feature type="transmembrane region" description="Helical" evidence="19">
    <location>
        <begin position="33"/>
        <end position="51"/>
    </location>
</feature>
<evidence type="ECO:0000256" key="3">
    <source>
        <dbReference type="ARBA" id="ARBA00022475"/>
    </source>
</evidence>
<gene>
    <name evidence="20" type="ORF">HM131_09310</name>
</gene>
<dbReference type="Pfam" id="PF01219">
    <property type="entry name" value="DAGK_prokar"/>
    <property type="match status" value="1"/>
</dbReference>
<keyword evidence="8 20" id="KW-0418">Kinase</keyword>
<evidence type="ECO:0000256" key="4">
    <source>
        <dbReference type="ARBA" id="ARBA00022516"/>
    </source>
</evidence>
<dbReference type="STRING" id="402384.HM131_09310"/>
<dbReference type="GO" id="GO:0008654">
    <property type="term" value="P:phospholipid biosynthetic process"/>
    <property type="evidence" value="ECO:0007669"/>
    <property type="project" value="UniProtKB-KW"/>
</dbReference>
<keyword evidence="18" id="KW-0479">Metal-binding</keyword>
<keyword evidence="4" id="KW-0444">Lipid biosynthesis</keyword>
<dbReference type="PANTHER" id="PTHR34299">
    <property type="entry name" value="DIACYLGLYCEROL KINASE"/>
    <property type="match status" value="1"/>
</dbReference>
<organism evidence="20 21">
    <name type="scientific">Halobacillus mangrovi</name>
    <dbReference type="NCBI Taxonomy" id="402384"/>
    <lineage>
        <taxon>Bacteria</taxon>
        <taxon>Bacillati</taxon>
        <taxon>Bacillota</taxon>
        <taxon>Bacilli</taxon>
        <taxon>Bacillales</taxon>
        <taxon>Bacillaceae</taxon>
        <taxon>Halobacillus</taxon>
    </lineage>
</organism>
<keyword evidence="14" id="KW-1208">Phospholipid metabolism</keyword>
<dbReference type="InterPro" id="IPR000829">
    <property type="entry name" value="DAGK"/>
</dbReference>
<keyword evidence="11" id="KW-0443">Lipid metabolism</keyword>
<sequence length="123" mass="13301">MNSDYKGRKKKKSIGFRYAINGLKQVYKTEKNFRFHLAAAITAIVAGLLLSLTPLEWAVITLIIALVLTLEMVNSSIELLLDYLAPELNPMAGLIKDIAAGAVLLASSASVIIAILIFGSKLL</sequence>
<comment type="subcellular location">
    <subcellularLocation>
        <location evidence="1">Cell membrane</location>
        <topology evidence="1">Multi-pass membrane protein</topology>
    </subcellularLocation>
</comment>
<evidence type="ECO:0000256" key="14">
    <source>
        <dbReference type="ARBA" id="ARBA00023264"/>
    </source>
</evidence>
<keyword evidence="21" id="KW-1185">Reference proteome</keyword>
<evidence type="ECO:0000256" key="17">
    <source>
        <dbReference type="PIRSR" id="PIRSR600829-3"/>
    </source>
</evidence>
<comment type="similarity">
    <text evidence="2">Belongs to the bacterial diacylglycerol kinase family.</text>
</comment>
<protein>
    <submittedName>
        <fullName evidence="20">Diacylglycerol kinase</fullName>
    </submittedName>
</protein>
<keyword evidence="9 17" id="KW-0067">ATP-binding</keyword>
<dbReference type="GO" id="GO:0005886">
    <property type="term" value="C:plasma membrane"/>
    <property type="evidence" value="ECO:0007669"/>
    <property type="project" value="UniProtKB-SubCell"/>
</dbReference>
<feature type="transmembrane region" description="Helical" evidence="19">
    <location>
        <begin position="98"/>
        <end position="118"/>
    </location>
</feature>
<feature type="binding site" evidence="17">
    <location>
        <position position="78"/>
    </location>
    <ligand>
        <name>ATP</name>
        <dbReference type="ChEBI" id="CHEBI:30616"/>
    </ligand>
</feature>
<feature type="active site" description="Proton acceptor" evidence="15">
    <location>
        <position position="71"/>
    </location>
</feature>
<feature type="binding site" evidence="16">
    <location>
        <position position="71"/>
    </location>
    <ligand>
        <name>substrate</name>
    </ligand>
</feature>
<reference evidence="20 21" key="1">
    <citation type="submission" date="2017-04" db="EMBL/GenBank/DDBJ databases">
        <title>The whole genome sequencing and assembly of Halobacillus mangrovi strain.</title>
        <authorList>
            <person name="Lee S.-J."/>
            <person name="Park M.-K."/>
            <person name="Kim J.-Y."/>
            <person name="Lee Y.-J."/>
            <person name="Yi H."/>
            <person name="Bahn Y.-S."/>
            <person name="Kim J.F."/>
            <person name="Lee D.-W."/>
        </authorList>
    </citation>
    <scope>NUCLEOTIDE SEQUENCE [LARGE SCALE GENOMIC DNA]</scope>
    <source>
        <strain evidence="20 21">KTB 131</strain>
    </source>
</reference>
<evidence type="ECO:0000256" key="16">
    <source>
        <dbReference type="PIRSR" id="PIRSR600829-2"/>
    </source>
</evidence>
<keyword evidence="13" id="KW-0594">Phospholipid biosynthesis</keyword>
<keyword evidence="12 19" id="KW-0472">Membrane</keyword>
<evidence type="ECO:0000256" key="5">
    <source>
        <dbReference type="ARBA" id="ARBA00022679"/>
    </source>
</evidence>
<feature type="binding site" evidence="18">
    <location>
        <position position="78"/>
    </location>
    <ligand>
        <name>a divalent metal cation</name>
        <dbReference type="ChEBI" id="CHEBI:60240"/>
    </ligand>
</feature>
<dbReference type="InterPro" id="IPR033717">
    <property type="entry name" value="UDPK"/>
</dbReference>
<comment type="cofactor">
    <cofactor evidence="18">
        <name>Mg(2+)</name>
        <dbReference type="ChEBI" id="CHEBI:18420"/>
    </cofactor>
    <text evidence="18">Mn(2+), Zn(2+), Cd(2+) and Co(2+) support activity to lesser extents.</text>
</comment>
<keyword evidence="7 17" id="KW-0547">Nucleotide-binding</keyword>
<dbReference type="Proteomes" id="UP000192527">
    <property type="component" value="Chromosome"/>
</dbReference>
<dbReference type="Gene3D" id="1.10.287.3610">
    <property type="match status" value="1"/>
</dbReference>
<dbReference type="KEGG" id="hmn:HM131_09310"/>
<evidence type="ECO:0000313" key="21">
    <source>
        <dbReference type="Proteomes" id="UP000192527"/>
    </source>
</evidence>
<evidence type="ECO:0000256" key="11">
    <source>
        <dbReference type="ARBA" id="ARBA00023098"/>
    </source>
</evidence>
<dbReference type="GO" id="GO:0046872">
    <property type="term" value="F:metal ion binding"/>
    <property type="evidence" value="ECO:0007669"/>
    <property type="project" value="UniProtKB-KW"/>
</dbReference>
<evidence type="ECO:0000256" key="6">
    <source>
        <dbReference type="ARBA" id="ARBA00022692"/>
    </source>
</evidence>
<accession>A0A1W5ZUV8</accession>
<keyword evidence="6 19" id="KW-0812">Transmembrane</keyword>
<proteinExistence type="inferred from homology"/>